<dbReference type="InterPro" id="IPR012347">
    <property type="entry name" value="Ferritin-like"/>
</dbReference>
<evidence type="ECO:0008006" key="2">
    <source>
        <dbReference type="Google" id="ProtNLM"/>
    </source>
</evidence>
<accession>A0A0F8Z5W5</accession>
<dbReference type="EMBL" id="LAZR01049634">
    <property type="protein sequence ID" value="KKK89182.1"/>
    <property type="molecule type" value="Genomic_DNA"/>
</dbReference>
<organism evidence="1">
    <name type="scientific">marine sediment metagenome</name>
    <dbReference type="NCBI Taxonomy" id="412755"/>
    <lineage>
        <taxon>unclassified sequences</taxon>
        <taxon>metagenomes</taxon>
        <taxon>ecological metagenomes</taxon>
    </lineage>
</organism>
<dbReference type="SUPFAM" id="SSF47240">
    <property type="entry name" value="Ferritin-like"/>
    <property type="match status" value="1"/>
</dbReference>
<reference evidence="1" key="1">
    <citation type="journal article" date="2015" name="Nature">
        <title>Complex archaea that bridge the gap between prokaryotes and eukaryotes.</title>
        <authorList>
            <person name="Spang A."/>
            <person name="Saw J.H."/>
            <person name="Jorgensen S.L."/>
            <person name="Zaremba-Niedzwiedzka K."/>
            <person name="Martijn J."/>
            <person name="Lind A.E."/>
            <person name="van Eijk R."/>
            <person name="Schleper C."/>
            <person name="Guy L."/>
            <person name="Ettema T.J."/>
        </authorList>
    </citation>
    <scope>NUCLEOTIDE SEQUENCE</scope>
</reference>
<dbReference type="CDD" id="cd01045">
    <property type="entry name" value="Ferritin_like_AB"/>
    <property type="match status" value="1"/>
</dbReference>
<gene>
    <name evidence="1" type="ORF">LCGC14_2735690</name>
</gene>
<protein>
    <recommendedName>
        <fullName evidence="2">Rubrerythrin diiron-binding domain-containing protein</fullName>
    </recommendedName>
</protein>
<sequence length="163" mass="18423">MEHDTVVQATGDEVIQTAIQLEEMGRDFYEALGTATSDPGMVELCRSLAQAEEDHPQVFQRIRSELARHGRTILLPDDRFAEARRAVKEAVLPDPDTIRRIADTGDVDNLLKMAIRMERDSIQFYMAIASGLPDHPAIEAVIREEQTHLRQLFAARARDEPDE</sequence>
<dbReference type="InterPro" id="IPR009078">
    <property type="entry name" value="Ferritin-like_SF"/>
</dbReference>
<dbReference type="Gene3D" id="1.20.1260.10">
    <property type="match status" value="1"/>
</dbReference>
<comment type="caution">
    <text evidence="1">The sequence shown here is derived from an EMBL/GenBank/DDBJ whole genome shotgun (WGS) entry which is preliminary data.</text>
</comment>
<dbReference type="AlphaFoldDB" id="A0A0F8Z5W5"/>
<proteinExistence type="predicted"/>
<dbReference type="PANTHER" id="PTHR33531">
    <property type="entry name" value="RUBRERYTHRIN SUBFAMILY"/>
    <property type="match status" value="1"/>
</dbReference>
<name>A0A0F8Z5W5_9ZZZZ</name>
<evidence type="ECO:0000313" key="1">
    <source>
        <dbReference type="EMBL" id="KKK89182.1"/>
    </source>
</evidence>
<dbReference type="PANTHER" id="PTHR33531:SF7">
    <property type="entry name" value="HYPOTHETICAL MEMBRANE PROTEIN, CONSERVED"/>
    <property type="match status" value="1"/>
</dbReference>